<proteinExistence type="predicted"/>
<evidence type="ECO:0000313" key="3">
    <source>
        <dbReference type="EMBL" id="ETK75370.1"/>
    </source>
</evidence>
<evidence type="ECO:0000259" key="2">
    <source>
        <dbReference type="Pfam" id="PF20681"/>
    </source>
</evidence>
<dbReference type="PANTHER" id="PTHR34409:SF1">
    <property type="entry name" value="MYB-LIKE DOMAIN-CONTAINING PROTEIN"/>
    <property type="match status" value="1"/>
</dbReference>
<dbReference type="Pfam" id="PF20681">
    <property type="entry name" value="DUF6818"/>
    <property type="match status" value="1"/>
</dbReference>
<gene>
    <name evidence="3" type="ORF">L915_18005</name>
</gene>
<feature type="domain" description="DUF6818" evidence="2">
    <location>
        <begin position="27"/>
        <end position="90"/>
    </location>
</feature>
<dbReference type="PANTHER" id="PTHR34409">
    <property type="entry name" value="SET DOMAIN-CONTAINING PROTEIN"/>
    <property type="match status" value="1"/>
</dbReference>
<organism evidence="3">
    <name type="scientific">Phytophthora nicotianae</name>
    <name type="common">Potato buckeye rot agent</name>
    <name type="synonym">Phytophthora parasitica</name>
    <dbReference type="NCBI Taxonomy" id="4792"/>
    <lineage>
        <taxon>Eukaryota</taxon>
        <taxon>Sar</taxon>
        <taxon>Stramenopiles</taxon>
        <taxon>Oomycota</taxon>
        <taxon>Peronosporomycetes</taxon>
        <taxon>Peronosporales</taxon>
        <taxon>Peronosporaceae</taxon>
        <taxon>Phytophthora</taxon>
    </lineage>
</organism>
<dbReference type="InterPro" id="IPR049203">
    <property type="entry name" value="DUF6818"/>
</dbReference>
<protein>
    <recommendedName>
        <fullName evidence="2">DUF6818 domain-containing protein</fullName>
    </recommendedName>
</protein>
<name>W2FZ91_PHYNI</name>
<feature type="compositionally biased region" description="Polar residues" evidence="1">
    <location>
        <begin position="111"/>
        <end position="124"/>
    </location>
</feature>
<dbReference type="EMBL" id="KI688854">
    <property type="protein sequence ID" value="ETK75370.1"/>
    <property type="molecule type" value="Genomic_DNA"/>
</dbReference>
<reference evidence="3" key="1">
    <citation type="submission" date="2013-11" db="EMBL/GenBank/DDBJ databases">
        <title>The Genome Sequence of Phytophthora parasitica CJ02B3.</title>
        <authorList>
            <consortium name="The Broad Institute Genomics Platform"/>
            <person name="Russ C."/>
            <person name="Tyler B."/>
            <person name="Panabieres F."/>
            <person name="Shan W."/>
            <person name="Tripathy S."/>
            <person name="Grunwald N."/>
            <person name="Machado M."/>
            <person name="Johnson C.S."/>
            <person name="Arredondo F."/>
            <person name="Hong C."/>
            <person name="Coffey M."/>
            <person name="Young S.K."/>
            <person name="Zeng Q."/>
            <person name="Gargeya S."/>
            <person name="Fitzgerald M."/>
            <person name="Abouelleil A."/>
            <person name="Alvarado L."/>
            <person name="Chapman S.B."/>
            <person name="Gainer-Dewar J."/>
            <person name="Goldberg J."/>
            <person name="Griggs A."/>
            <person name="Gujja S."/>
            <person name="Hansen M."/>
            <person name="Howarth C."/>
            <person name="Imamovic A."/>
            <person name="Ireland A."/>
            <person name="Larimer J."/>
            <person name="McCowan C."/>
            <person name="Murphy C."/>
            <person name="Pearson M."/>
            <person name="Poon T.W."/>
            <person name="Priest M."/>
            <person name="Roberts A."/>
            <person name="Saif S."/>
            <person name="Shea T."/>
            <person name="Sykes S."/>
            <person name="Wortman J."/>
            <person name="Nusbaum C."/>
            <person name="Birren B."/>
        </authorList>
    </citation>
    <scope>NUCLEOTIDE SEQUENCE [LARGE SCALE GENOMIC DNA]</scope>
    <source>
        <strain evidence="3">CJ02B3</strain>
    </source>
</reference>
<feature type="region of interest" description="Disordered" evidence="1">
    <location>
        <begin position="105"/>
        <end position="124"/>
    </location>
</feature>
<feature type="region of interest" description="Disordered" evidence="1">
    <location>
        <begin position="142"/>
        <end position="166"/>
    </location>
</feature>
<dbReference type="AlphaFoldDB" id="W2FZ91"/>
<sequence>MGKNSGNTNYTMNEIDRLLDLVEQALPLGRDEWERLGANYNAGRARGSPEREFESLRRKFKVLYSTRKPTGMPDMPPHIKRAKELKKPLTTKRMSSSWMTMSTTTTATNTPWIPTSPLSPIQKTSSRTVMTKACVLFPNPPYQDSTTRSAVPSPCQASHRRPRTRRAVENLRPACCVSNRWTGD</sequence>
<dbReference type="VEuPathDB" id="FungiDB:PPTG_15458"/>
<dbReference type="Proteomes" id="UP000053236">
    <property type="component" value="Unassembled WGS sequence"/>
</dbReference>
<accession>W2FZ91</accession>
<evidence type="ECO:0000256" key="1">
    <source>
        <dbReference type="SAM" id="MobiDB-lite"/>
    </source>
</evidence>